<dbReference type="InterPro" id="IPR000086">
    <property type="entry name" value="NUDIX_hydrolase_dom"/>
</dbReference>
<evidence type="ECO:0000313" key="2">
    <source>
        <dbReference type="EMBL" id="PCI28913.1"/>
    </source>
</evidence>
<dbReference type="Gene3D" id="3.90.79.10">
    <property type="entry name" value="Nucleoside Triphosphate Pyrophosphohydrolase"/>
    <property type="match status" value="1"/>
</dbReference>
<feature type="domain" description="Nudix hydrolase" evidence="1">
    <location>
        <begin position="43"/>
        <end position="177"/>
    </location>
</feature>
<dbReference type="EMBL" id="NVSR01000023">
    <property type="protein sequence ID" value="PCI28913.1"/>
    <property type="molecule type" value="Genomic_DNA"/>
</dbReference>
<proteinExistence type="predicted"/>
<gene>
    <name evidence="2" type="ORF">COB67_05330</name>
</gene>
<dbReference type="InterPro" id="IPR015797">
    <property type="entry name" value="NUDIX_hydrolase-like_dom_sf"/>
</dbReference>
<dbReference type="SUPFAM" id="SSF55811">
    <property type="entry name" value="Nudix"/>
    <property type="match status" value="1"/>
</dbReference>
<dbReference type="PROSITE" id="PS51462">
    <property type="entry name" value="NUDIX"/>
    <property type="match status" value="1"/>
</dbReference>
<dbReference type="GO" id="GO:0016787">
    <property type="term" value="F:hydrolase activity"/>
    <property type="evidence" value="ECO:0007669"/>
    <property type="project" value="UniProtKB-KW"/>
</dbReference>
<accession>A0A2A4T5T3</accession>
<name>A0A2A4T5T3_9DELT</name>
<evidence type="ECO:0000313" key="3">
    <source>
        <dbReference type="Proteomes" id="UP000218113"/>
    </source>
</evidence>
<comment type="caution">
    <text evidence="2">The sequence shown here is derived from an EMBL/GenBank/DDBJ whole genome shotgun (WGS) entry which is preliminary data.</text>
</comment>
<organism evidence="2 3">
    <name type="scientific">SAR324 cluster bacterium</name>
    <dbReference type="NCBI Taxonomy" id="2024889"/>
    <lineage>
        <taxon>Bacteria</taxon>
        <taxon>Deltaproteobacteria</taxon>
        <taxon>SAR324 cluster</taxon>
    </lineage>
</organism>
<dbReference type="Pfam" id="PF00293">
    <property type="entry name" value="NUDIX"/>
    <property type="match status" value="1"/>
</dbReference>
<dbReference type="CDD" id="cd03674">
    <property type="entry name" value="NUDIX_Hydrolase"/>
    <property type="match status" value="1"/>
</dbReference>
<reference evidence="3" key="1">
    <citation type="submission" date="2017-08" db="EMBL/GenBank/DDBJ databases">
        <title>A dynamic microbial community with high functional redundancy inhabits the cold, oxic subseafloor aquifer.</title>
        <authorList>
            <person name="Tully B.J."/>
            <person name="Wheat C.G."/>
            <person name="Glazer B.T."/>
            <person name="Huber J.A."/>
        </authorList>
    </citation>
    <scope>NUCLEOTIDE SEQUENCE [LARGE SCALE GENOMIC DNA]</scope>
</reference>
<dbReference type="AlphaFoldDB" id="A0A2A4T5T3"/>
<keyword evidence="2" id="KW-0378">Hydrolase</keyword>
<protein>
    <submittedName>
        <fullName evidence="2">NUDIX hydrolase</fullName>
    </submittedName>
</protein>
<sequence length="184" mass="21405">MHRVPLIQLVKDFQPQTHIQEKREQILSFIQAHPDCCERSLLPGHLTGSAWVVNHDGSHVLVNHHKKLNKWIQLGGHADGEPNLLAVAWREAREESGIPDLRPFSREVFDLDIYYIPPSKSAPAHYHYDICFAFQTVSTEEYQISDESYDLNWFKIDRLQEQGVEESILRMQASWQEFAFVPNN</sequence>
<dbReference type="Proteomes" id="UP000218113">
    <property type="component" value="Unassembled WGS sequence"/>
</dbReference>
<evidence type="ECO:0000259" key="1">
    <source>
        <dbReference type="PROSITE" id="PS51462"/>
    </source>
</evidence>